<dbReference type="SUPFAM" id="SSF55904">
    <property type="entry name" value="Ornithine decarboxylase C-terminal domain"/>
    <property type="match status" value="1"/>
</dbReference>
<dbReference type="Pfam" id="PF01276">
    <property type="entry name" value="OKR_DC_1"/>
    <property type="match status" value="1"/>
</dbReference>
<evidence type="ECO:0000256" key="5">
    <source>
        <dbReference type="ARBA" id="ARBA00023239"/>
    </source>
</evidence>
<dbReference type="RefSeq" id="WP_353948776.1">
    <property type="nucleotide sequence ID" value="NZ_CP159510.1"/>
</dbReference>
<dbReference type="PANTHER" id="PTHR43277">
    <property type="entry name" value="ARGININE DECARBOXYLASE"/>
    <property type="match status" value="1"/>
</dbReference>
<dbReference type="Gene3D" id="3.90.105.10">
    <property type="entry name" value="Molybdopterin biosynthesis moea protein, domain 2"/>
    <property type="match status" value="1"/>
</dbReference>
<dbReference type="InterPro" id="IPR015424">
    <property type="entry name" value="PyrdxlP-dep_Trfase"/>
</dbReference>
<evidence type="ECO:0000256" key="1">
    <source>
        <dbReference type="ARBA" id="ARBA00001933"/>
    </source>
</evidence>
<dbReference type="InterPro" id="IPR052357">
    <property type="entry name" value="Orn_Lys_Arg_decarboxylase-I"/>
</dbReference>
<feature type="domain" description="Orn/Lys/Arg decarboxylase C-terminal" evidence="7">
    <location>
        <begin position="399"/>
        <end position="452"/>
    </location>
</feature>
<organism evidence="8">
    <name type="scientific">Sporolactobacillus sp. Y61</name>
    <dbReference type="NCBI Taxonomy" id="3160863"/>
    <lineage>
        <taxon>Bacteria</taxon>
        <taxon>Bacillati</taxon>
        <taxon>Bacillota</taxon>
        <taxon>Bacilli</taxon>
        <taxon>Bacillales</taxon>
        <taxon>Sporolactobacillaceae</taxon>
        <taxon>Sporolactobacillus</taxon>
    </lineage>
</organism>
<sequence>MDQACTPVFDGLLQYHNRQAFSFHVPGHKDGLIFPEKAAPYFRPLLALDATEVAGLDDLYHPEGIIRAGEALLTQYYQSRASLFLVNGSTVGNLIMVQAACHEGDTVLVQRDSHKSVFHALRLGRVRPVFLAPFRDRKSGLTAGVDPRAWKEALRKYPQAKAVILTYPNYYGMAPDIAGLIREAHAHGMTVLVDEAHGAHFHLGHPLPPSALDLGADLVVHSAHKMLPAMTMGAWLHVCSQRVSTESVREAREALQTSSPSYPIMASLDLARYVLANLDRLRVDHILECRNRFVRGLEKIGKVHVLKADPGYYRVDPFKITLDAGPGVNGYDWQKRLIESGIYPEMADSEHVLLTLGLTDRIPLDAALTGIRESLEELHPFHRRKDPEPVRFQLCSTLAGTYSELSKTEKQDTALNLAEGQVAAEYVIPYPPGIPVIIKGERITRAQRELVERLVREGTVFQNDGITKGKIKIYKAGVL</sequence>
<evidence type="ECO:0000256" key="4">
    <source>
        <dbReference type="ARBA" id="ARBA00022898"/>
    </source>
</evidence>
<dbReference type="InterPro" id="IPR008286">
    <property type="entry name" value="Prn/Lys/Arg_de-COase_C"/>
</dbReference>
<dbReference type="PANTHER" id="PTHR43277:SF3">
    <property type="entry name" value="DECARBOXYLASE, PUTATIVE-RELATED"/>
    <property type="match status" value="1"/>
</dbReference>
<dbReference type="Pfam" id="PF03711">
    <property type="entry name" value="OKR_DC_1_C"/>
    <property type="match status" value="1"/>
</dbReference>
<evidence type="ECO:0000256" key="3">
    <source>
        <dbReference type="ARBA" id="ARBA00022793"/>
    </source>
</evidence>
<protein>
    <submittedName>
        <fullName evidence="8">Aminotransferase class I/II-fold pyridoxal phosphate-dependent enzyme</fullName>
    </submittedName>
</protein>
<keyword evidence="4" id="KW-0663">Pyridoxal phosphate</keyword>
<dbReference type="Gene3D" id="3.40.640.10">
    <property type="entry name" value="Type I PLP-dependent aspartate aminotransferase-like (Major domain)"/>
    <property type="match status" value="1"/>
</dbReference>
<feature type="domain" description="Orn/Lys/Arg decarboxylases family 1 pyridoxal-P attachment site" evidence="6">
    <location>
        <begin position="6"/>
        <end position="296"/>
    </location>
</feature>
<keyword evidence="8" id="KW-0808">Transferase</keyword>
<comment type="similarity">
    <text evidence="2">Belongs to the Orn/Lys/Arg decarboxylase class-I family.</text>
</comment>
<reference evidence="8" key="1">
    <citation type="submission" date="2024-06" db="EMBL/GenBank/DDBJ databases">
        <authorList>
            <person name="Fan A."/>
            <person name="Zhang F.Y."/>
            <person name="Zhang L."/>
        </authorList>
    </citation>
    <scope>NUCLEOTIDE SEQUENCE</scope>
    <source>
        <strain evidence="8">Y61</strain>
    </source>
</reference>
<keyword evidence="3" id="KW-0210">Decarboxylase</keyword>
<dbReference type="GO" id="GO:0008483">
    <property type="term" value="F:transaminase activity"/>
    <property type="evidence" value="ECO:0007669"/>
    <property type="project" value="UniProtKB-KW"/>
</dbReference>
<evidence type="ECO:0000256" key="2">
    <source>
        <dbReference type="ARBA" id="ARBA00010671"/>
    </source>
</evidence>
<keyword evidence="8" id="KW-0032">Aminotransferase</keyword>
<proteinExistence type="inferred from homology"/>
<evidence type="ECO:0000259" key="6">
    <source>
        <dbReference type="Pfam" id="PF01276"/>
    </source>
</evidence>
<dbReference type="SUPFAM" id="SSF53383">
    <property type="entry name" value="PLP-dependent transferases"/>
    <property type="match status" value="1"/>
</dbReference>
<evidence type="ECO:0000313" key="8">
    <source>
        <dbReference type="EMBL" id="XCJ17610.1"/>
    </source>
</evidence>
<accession>A0AAU8IHQ1</accession>
<dbReference type="GO" id="GO:0016831">
    <property type="term" value="F:carboxy-lyase activity"/>
    <property type="evidence" value="ECO:0007669"/>
    <property type="project" value="UniProtKB-KW"/>
</dbReference>
<dbReference type="InterPro" id="IPR000310">
    <property type="entry name" value="Orn/Lys/Arg_deCO2ase_major_dom"/>
</dbReference>
<gene>
    <name evidence="8" type="ORF">ABNN70_03665</name>
</gene>
<dbReference type="EMBL" id="CP159510">
    <property type="protein sequence ID" value="XCJ17610.1"/>
    <property type="molecule type" value="Genomic_DNA"/>
</dbReference>
<dbReference type="InterPro" id="IPR015421">
    <property type="entry name" value="PyrdxlP-dep_Trfase_major"/>
</dbReference>
<keyword evidence="5" id="KW-0456">Lyase</keyword>
<comment type="cofactor">
    <cofactor evidence="1">
        <name>pyridoxal 5'-phosphate</name>
        <dbReference type="ChEBI" id="CHEBI:597326"/>
    </cofactor>
</comment>
<evidence type="ECO:0000259" key="7">
    <source>
        <dbReference type="Pfam" id="PF03711"/>
    </source>
</evidence>
<dbReference type="AlphaFoldDB" id="A0AAU8IHQ1"/>
<dbReference type="InterPro" id="IPR036633">
    <property type="entry name" value="Prn/Lys/Arg_de-COase_C_sf"/>
</dbReference>
<name>A0AAU8IHQ1_9BACL</name>